<evidence type="ECO:0000313" key="2">
    <source>
        <dbReference type="Proteomes" id="UP000247540"/>
    </source>
</evidence>
<proteinExistence type="predicted"/>
<name>A0A318SNK9_9BURK</name>
<accession>A0A318SNK9</accession>
<dbReference type="AlphaFoldDB" id="A0A318SNK9"/>
<keyword evidence="2" id="KW-1185">Reference proteome</keyword>
<dbReference type="EMBL" id="QJTC01000004">
    <property type="protein sequence ID" value="PYE78822.1"/>
    <property type="molecule type" value="Genomic_DNA"/>
</dbReference>
<sequence length="154" mass="16242">MHPADPLFSRSSASSSHFQLLVTAALLLLGTGASHAQLVNYGEQLSNYKDVQTSGVKLIDATTPGVTARARVARALSQNTVVDQSALVQPDGTLKLPDDQKNVVIRTTYNDVTRAADGTLRVASPTIQGNVTGNVTLFVDGKGVENITVLNNGR</sequence>
<comment type="caution">
    <text evidence="1">The sequence shown here is derived from an EMBL/GenBank/DDBJ whole genome shotgun (WGS) entry which is preliminary data.</text>
</comment>
<gene>
    <name evidence="1" type="ORF">DFQ15_10414</name>
</gene>
<protein>
    <submittedName>
        <fullName evidence="1">Uncharacterized protein</fullName>
    </submittedName>
</protein>
<evidence type="ECO:0000313" key="1">
    <source>
        <dbReference type="EMBL" id="PYE78822.1"/>
    </source>
</evidence>
<dbReference type="Proteomes" id="UP000247540">
    <property type="component" value="Unassembled WGS sequence"/>
</dbReference>
<reference evidence="1 2" key="1">
    <citation type="submission" date="2018-06" db="EMBL/GenBank/DDBJ databases">
        <title>Genomic Encyclopedia of Type Strains, Phase III (KMG-III): the genomes of soil and plant-associated and newly described type strains.</title>
        <authorList>
            <person name="Whitman W."/>
        </authorList>
    </citation>
    <scope>NUCLEOTIDE SEQUENCE [LARGE SCALE GENOMIC DNA]</scope>
    <source>
        <strain evidence="1 2">CECT 7646</strain>
    </source>
</reference>
<organism evidence="1 2">
    <name type="scientific">Xylophilus ampelinus</name>
    <dbReference type="NCBI Taxonomy" id="54067"/>
    <lineage>
        <taxon>Bacteria</taxon>
        <taxon>Pseudomonadati</taxon>
        <taxon>Pseudomonadota</taxon>
        <taxon>Betaproteobacteria</taxon>
        <taxon>Burkholderiales</taxon>
        <taxon>Xylophilus</taxon>
    </lineage>
</organism>
<dbReference type="RefSeq" id="WP_199399808.1">
    <property type="nucleotide sequence ID" value="NZ_JAMOFZ010000004.1"/>
</dbReference>